<organism evidence="1">
    <name type="scientific">Anopheles coluzzii</name>
    <name type="common">African malaria mosquito</name>
    <dbReference type="NCBI Taxonomy" id="1518534"/>
    <lineage>
        <taxon>Eukaryota</taxon>
        <taxon>Metazoa</taxon>
        <taxon>Ecdysozoa</taxon>
        <taxon>Arthropoda</taxon>
        <taxon>Hexapoda</taxon>
        <taxon>Insecta</taxon>
        <taxon>Pterygota</taxon>
        <taxon>Neoptera</taxon>
        <taxon>Endopterygota</taxon>
        <taxon>Diptera</taxon>
        <taxon>Nematocera</taxon>
        <taxon>Culicoidea</taxon>
        <taxon>Culicidae</taxon>
        <taxon>Anophelinae</taxon>
        <taxon>Anopheles</taxon>
    </lineage>
</organism>
<dbReference type="EnsemblMetazoa" id="ACOM038333-RA">
    <property type="protein sequence ID" value="ACOM038333-PA.1"/>
    <property type="gene ID" value="ACOM038333"/>
</dbReference>
<name>A0A8W7PVK2_ANOCL</name>
<dbReference type="Proteomes" id="UP000075882">
    <property type="component" value="Unassembled WGS sequence"/>
</dbReference>
<reference evidence="1" key="1">
    <citation type="submission" date="2022-08" db="UniProtKB">
        <authorList>
            <consortium name="EnsemblMetazoa"/>
        </authorList>
    </citation>
    <scope>IDENTIFICATION</scope>
</reference>
<proteinExistence type="predicted"/>
<protein>
    <submittedName>
        <fullName evidence="1">Uncharacterized protein</fullName>
    </submittedName>
</protein>
<dbReference type="AlphaFoldDB" id="A0A8W7PVK2"/>
<evidence type="ECO:0000313" key="1">
    <source>
        <dbReference type="EnsemblMetazoa" id="ACOM038333-PA.1"/>
    </source>
</evidence>
<dbReference type="VEuPathDB" id="VectorBase:ACON2_031654"/>
<sequence length="195" mass="21525">MIVLICSDIGDNQGDGALALAHVYDGSPQPAAPRAALFSLRDLLGDGMLWAVPMHRRTVEKRLKRKYGSPEYKLKILTPKVHLRTCTTCGSDQEEGVLYRNVSISSRYSSMISYRWLSFCCICSRLASSAERWSNSGRDSIPAGKPCCCSPSRRCKSSASCLSSAILATKRSRRWLLSWYTSSKNAVMRSGSCLA</sequence>
<accession>A0A8W7PVK2</accession>